<proteinExistence type="predicted"/>
<organism evidence="3 4">
    <name type="scientific">Microdochium trichocladiopsis</name>
    <dbReference type="NCBI Taxonomy" id="1682393"/>
    <lineage>
        <taxon>Eukaryota</taxon>
        <taxon>Fungi</taxon>
        <taxon>Dikarya</taxon>
        <taxon>Ascomycota</taxon>
        <taxon>Pezizomycotina</taxon>
        <taxon>Sordariomycetes</taxon>
        <taxon>Xylariomycetidae</taxon>
        <taxon>Xylariales</taxon>
        <taxon>Microdochiaceae</taxon>
        <taxon>Microdochium</taxon>
    </lineage>
</organism>
<sequence>MGLSSLRETSSTFFSSSRRAASPPTSVSSQSSDMHSAMNLSTGSTSSRGSSMFIPRVDSPTIKAPSLAEILANTAQAPWTLSAFMAYLSQNHCMETLEFILDAGRYRTTYEVAKSEPADALTSLNHLSSLWDKLIDAYILPSSPREVNLPAYIRDSLLRQKCRSTDAPHPSKLDDAVNIVHELMQDSLLVPFVESMVPALVQSASAENLNEQRQSRSMLRHSQLKTSDADGASQSPKSTFLPLFTSMRRGSPRRSSAASMEVDDALSEDTATPQSAVGADMMTPPTTPPTADYAFPIITTSVATHSTSASSSWKDKIRLGLGKKNKTGRRPAPTSGTAAPVSL</sequence>
<feature type="region of interest" description="Disordered" evidence="1">
    <location>
        <begin position="1"/>
        <end position="51"/>
    </location>
</feature>
<feature type="compositionally biased region" description="Low complexity" evidence="1">
    <location>
        <begin position="1"/>
        <end position="32"/>
    </location>
</feature>
<dbReference type="SMART" id="SM00315">
    <property type="entry name" value="RGS"/>
    <property type="match status" value="1"/>
</dbReference>
<dbReference type="OrthoDB" id="10266999at2759"/>
<comment type="caution">
    <text evidence="3">The sequence shown here is derived from an EMBL/GenBank/DDBJ whole genome shotgun (WGS) entry which is preliminary data.</text>
</comment>
<dbReference type="Pfam" id="PF00615">
    <property type="entry name" value="RGS"/>
    <property type="match status" value="1"/>
</dbReference>
<dbReference type="Proteomes" id="UP000756346">
    <property type="component" value="Unassembled WGS sequence"/>
</dbReference>
<dbReference type="RefSeq" id="XP_046007408.1">
    <property type="nucleotide sequence ID" value="XM_046152007.1"/>
</dbReference>
<feature type="compositionally biased region" description="Polar residues" evidence="1">
    <location>
        <begin position="208"/>
        <end position="217"/>
    </location>
</feature>
<dbReference type="Gene3D" id="1.10.167.10">
    <property type="entry name" value="Regulator of G-protein Signalling 4, domain 2"/>
    <property type="match status" value="1"/>
</dbReference>
<name>A0A9P9BL16_9PEZI</name>
<feature type="region of interest" description="Disordered" evidence="1">
    <location>
        <begin position="320"/>
        <end position="343"/>
    </location>
</feature>
<dbReference type="InterPro" id="IPR036305">
    <property type="entry name" value="RGS_sf"/>
</dbReference>
<dbReference type="InterPro" id="IPR016137">
    <property type="entry name" value="RGS"/>
</dbReference>
<dbReference type="GeneID" id="70181553"/>
<accession>A0A9P9BL16</accession>
<dbReference type="AlphaFoldDB" id="A0A9P9BL16"/>
<dbReference type="SUPFAM" id="SSF48097">
    <property type="entry name" value="Regulator of G-protein signaling, RGS"/>
    <property type="match status" value="1"/>
</dbReference>
<evidence type="ECO:0000313" key="3">
    <source>
        <dbReference type="EMBL" id="KAH7021207.1"/>
    </source>
</evidence>
<dbReference type="PANTHER" id="PTHR10845:SF267">
    <property type="entry name" value="REGULATOR OF G PROTEIN SIGNALING DOMAIN PROTEIN (AFU_ORTHOLOGUE AFUA_6G06860)"/>
    <property type="match status" value="1"/>
</dbReference>
<feature type="domain" description="RGS" evidence="2">
    <location>
        <begin position="84"/>
        <end position="195"/>
    </location>
</feature>
<dbReference type="CDD" id="cd07440">
    <property type="entry name" value="RGS"/>
    <property type="match status" value="1"/>
</dbReference>
<feature type="compositionally biased region" description="Low complexity" evidence="1">
    <location>
        <begin position="246"/>
        <end position="260"/>
    </location>
</feature>
<evidence type="ECO:0000259" key="2">
    <source>
        <dbReference type="PROSITE" id="PS50132"/>
    </source>
</evidence>
<evidence type="ECO:0000256" key="1">
    <source>
        <dbReference type="SAM" id="MobiDB-lite"/>
    </source>
</evidence>
<dbReference type="InterPro" id="IPR044926">
    <property type="entry name" value="RGS_subdomain_2"/>
</dbReference>
<dbReference type="PANTHER" id="PTHR10845">
    <property type="entry name" value="REGULATOR OF G PROTEIN SIGNALING"/>
    <property type="match status" value="1"/>
</dbReference>
<dbReference type="EMBL" id="JAGTJQ010000010">
    <property type="protein sequence ID" value="KAH7021207.1"/>
    <property type="molecule type" value="Genomic_DNA"/>
</dbReference>
<reference evidence="3" key="1">
    <citation type="journal article" date="2021" name="Nat. Commun.">
        <title>Genetic determinants of endophytism in the Arabidopsis root mycobiome.</title>
        <authorList>
            <person name="Mesny F."/>
            <person name="Miyauchi S."/>
            <person name="Thiergart T."/>
            <person name="Pickel B."/>
            <person name="Atanasova L."/>
            <person name="Karlsson M."/>
            <person name="Huettel B."/>
            <person name="Barry K.W."/>
            <person name="Haridas S."/>
            <person name="Chen C."/>
            <person name="Bauer D."/>
            <person name="Andreopoulos W."/>
            <person name="Pangilinan J."/>
            <person name="LaButti K."/>
            <person name="Riley R."/>
            <person name="Lipzen A."/>
            <person name="Clum A."/>
            <person name="Drula E."/>
            <person name="Henrissat B."/>
            <person name="Kohler A."/>
            <person name="Grigoriev I.V."/>
            <person name="Martin F.M."/>
            <person name="Hacquard S."/>
        </authorList>
    </citation>
    <scope>NUCLEOTIDE SEQUENCE</scope>
    <source>
        <strain evidence="3">MPI-CAGE-CH-0230</strain>
    </source>
</reference>
<protein>
    <submittedName>
        <fullName evidence="3">RGS domain-containing protein</fullName>
    </submittedName>
</protein>
<feature type="region of interest" description="Disordered" evidence="1">
    <location>
        <begin position="208"/>
        <end position="285"/>
    </location>
</feature>
<evidence type="ECO:0000313" key="4">
    <source>
        <dbReference type="Proteomes" id="UP000756346"/>
    </source>
</evidence>
<keyword evidence="4" id="KW-1185">Reference proteome</keyword>
<dbReference type="PROSITE" id="PS50132">
    <property type="entry name" value="RGS"/>
    <property type="match status" value="1"/>
</dbReference>
<feature type="compositionally biased region" description="Low complexity" evidence="1">
    <location>
        <begin position="41"/>
        <end position="51"/>
    </location>
</feature>
<gene>
    <name evidence="3" type="ORF">B0I36DRAFT_30010</name>
</gene>